<keyword evidence="3" id="KW-1185">Reference proteome</keyword>
<gene>
    <name evidence="2" type="ORF">TOPH_06906</name>
</gene>
<accession>A0A0L0N3I1</accession>
<evidence type="ECO:0000313" key="2">
    <source>
        <dbReference type="EMBL" id="KND88544.1"/>
    </source>
</evidence>
<reference evidence="2 3" key="1">
    <citation type="journal article" date="2015" name="BMC Genomics">
        <title>The genome of the truffle-parasite Tolypocladium ophioglossoides and the evolution of antifungal peptaibiotics.</title>
        <authorList>
            <person name="Quandt C.A."/>
            <person name="Bushley K.E."/>
            <person name="Spatafora J.W."/>
        </authorList>
    </citation>
    <scope>NUCLEOTIDE SEQUENCE [LARGE SCALE GENOMIC DNA]</scope>
    <source>
        <strain evidence="2 3">CBS 100239</strain>
    </source>
</reference>
<name>A0A0L0N3I1_TOLOC</name>
<protein>
    <submittedName>
        <fullName evidence="2">Uncharacterized protein</fullName>
    </submittedName>
</protein>
<feature type="compositionally biased region" description="Basic residues" evidence="1">
    <location>
        <begin position="1"/>
        <end position="14"/>
    </location>
</feature>
<dbReference type="OrthoDB" id="10429096at2759"/>
<organism evidence="2 3">
    <name type="scientific">Tolypocladium ophioglossoides (strain CBS 100239)</name>
    <name type="common">Snaketongue truffleclub</name>
    <name type="synonym">Elaphocordyceps ophioglossoides</name>
    <dbReference type="NCBI Taxonomy" id="1163406"/>
    <lineage>
        <taxon>Eukaryota</taxon>
        <taxon>Fungi</taxon>
        <taxon>Dikarya</taxon>
        <taxon>Ascomycota</taxon>
        <taxon>Pezizomycotina</taxon>
        <taxon>Sordariomycetes</taxon>
        <taxon>Hypocreomycetidae</taxon>
        <taxon>Hypocreales</taxon>
        <taxon>Ophiocordycipitaceae</taxon>
        <taxon>Tolypocladium</taxon>
    </lineage>
</organism>
<feature type="region of interest" description="Disordered" evidence="1">
    <location>
        <begin position="1"/>
        <end position="42"/>
    </location>
</feature>
<dbReference type="Proteomes" id="UP000036947">
    <property type="component" value="Unassembled WGS sequence"/>
</dbReference>
<proteinExistence type="predicted"/>
<comment type="caution">
    <text evidence="2">The sequence shown here is derived from an EMBL/GenBank/DDBJ whole genome shotgun (WGS) entry which is preliminary data.</text>
</comment>
<feature type="compositionally biased region" description="Polar residues" evidence="1">
    <location>
        <begin position="19"/>
        <end position="28"/>
    </location>
</feature>
<dbReference type="AlphaFoldDB" id="A0A0L0N3I1"/>
<evidence type="ECO:0000256" key="1">
    <source>
        <dbReference type="SAM" id="MobiDB-lite"/>
    </source>
</evidence>
<evidence type="ECO:0000313" key="3">
    <source>
        <dbReference type="Proteomes" id="UP000036947"/>
    </source>
</evidence>
<sequence>MPSRRRPLKKHTFSRRPQFETSSTSIRSLPQPRSRDTPNRPFTWLPLEESAIFGTDSGRTPWVIEGHNQTLHWRQCLIKVYEKDEKGMRELKAEYDLCSGKGKVPKGTEIHLGGIGGVWKVTEE</sequence>
<dbReference type="EMBL" id="LFRF01000025">
    <property type="protein sequence ID" value="KND88544.1"/>
    <property type="molecule type" value="Genomic_DNA"/>
</dbReference>